<feature type="compositionally biased region" description="Polar residues" evidence="1">
    <location>
        <begin position="34"/>
        <end position="48"/>
    </location>
</feature>
<accession>A0A938XTA0</accession>
<dbReference type="InterPro" id="IPR050553">
    <property type="entry name" value="Thioredoxin_ResA/DsbE_sf"/>
</dbReference>
<dbReference type="InterPro" id="IPR017937">
    <property type="entry name" value="Thioredoxin_CS"/>
</dbReference>
<feature type="region of interest" description="Disordered" evidence="1">
    <location>
        <begin position="34"/>
        <end position="53"/>
    </location>
</feature>
<sequence>MKKKYLQKFILGLLIVGLLGGVVIYNTPVQAMSSEPQSEEQSANGNNKSKPDGEYGLEVGKLAPLFTLSNLKGEEVSLKDLRGKYVVLNFWAAWCPPCRAEMPDLNKFHQENKEEFIVVGVNLADKTKKVRELMNEEGYDYPILLDHNKEIGSRYRVSAIPTSYFLGPQGRIKYIKRGLITAEELKKIKEKIMEGE</sequence>
<dbReference type="PANTHER" id="PTHR42852">
    <property type="entry name" value="THIOL:DISULFIDE INTERCHANGE PROTEIN DSBE"/>
    <property type="match status" value="1"/>
</dbReference>
<dbReference type="AlphaFoldDB" id="A0A938XTA0"/>
<evidence type="ECO:0000259" key="2">
    <source>
        <dbReference type="PROSITE" id="PS51352"/>
    </source>
</evidence>
<dbReference type="Pfam" id="PF00578">
    <property type="entry name" value="AhpC-TSA"/>
    <property type="match status" value="1"/>
</dbReference>
<feature type="domain" description="Thioredoxin" evidence="2">
    <location>
        <begin position="57"/>
        <end position="194"/>
    </location>
</feature>
<dbReference type="InterPro" id="IPR036249">
    <property type="entry name" value="Thioredoxin-like_sf"/>
</dbReference>
<dbReference type="GO" id="GO:0016491">
    <property type="term" value="F:oxidoreductase activity"/>
    <property type="evidence" value="ECO:0007669"/>
    <property type="project" value="InterPro"/>
</dbReference>
<dbReference type="InterPro" id="IPR013766">
    <property type="entry name" value="Thioredoxin_domain"/>
</dbReference>
<dbReference type="RefSeq" id="WP_204702178.1">
    <property type="nucleotide sequence ID" value="NZ_JAFBDQ010000012.1"/>
</dbReference>
<dbReference type="CDD" id="cd02966">
    <property type="entry name" value="TlpA_like_family"/>
    <property type="match status" value="1"/>
</dbReference>
<reference evidence="3" key="1">
    <citation type="submission" date="2021-01" db="EMBL/GenBank/DDBJ databases">
        <title>Genomic Encyclopedia of Type Strains, Phase IV (KMG-IV): sequencing the most valuable type-strain genomes for metagenomic binning, comparative biology and taxonomic classification.</title>
        <authorList>
            <person name="Goeker M."/>
        </authorList>
    </citation>
    <scope>NUCLEOTIDE SEQUENCE</scope>
    <source>
        <strain evidence="3">DSM 23230</strain>
    </source>
</reference>
<evidence type="ECO:0000313" key="4">
    <source>
        <dbReference type="Proteomes" id="UP000774000"/>
    </source>
</evidence>
<comment type="caution">
    <text evidence="3">The sequence shown here is derived from an EMBL/GenBank/DDBJ whole genome shotgun (WGS) entry which is preliminary data.</text>
</comment>
<evidence type="ECO:0000256" key="1">
    <source>
        <dbReference type="SAM" id="MobiDB-lite"/>
    </source>
</evidence>
<organism evidence="3 4">
    <name type="scientific">Halanaerobacter jeridensis</name>
    <dbReference type="NCBI Taxonomy" id="706427"/>
    <lineage>
        <taxon>Bacteria</taxon>
        <taxon>Bacillati</taxon>
        <taxon>Bacillota</taxon>
        <taxon>Clostridia</taxon>
        <taxon>Halanaerobiales</taxon>
        <taxon>Halobacteroidaceae</taxon>
        <taxon>Halanaerobacter</taxon>
    </lineage>
</organism>
<dbReference type="PROSITE" id="PS00194">
    <property type="entry name" value="THIOREDOXIN_1"/>
    <property type="match status" value="1"/>
</dbReference>
<dbReference type="InterPro" id="IPR000866">
    <property type="entry name" value="AhpC/TSA"/>
</dbReference>
<evidence type="ECO:0000313" key="3">
    <source>
        <dbReference type="EMBL" id="MBM7557429.1"/>
    </source>
</evidence>
<proteinExistence type="predicted"/>
<protein>
    <submittedName>
        <fullName evidence="3">Peroxiredoxin</fullName>
    </submittedName>
</protein>
<dbReference type="EMBL" id="JAFBDQ010000012">
    <property type="protein sequence ID" value="MBM7557429.1"/>
    <property type="molecule type" value="Genomic_DNA"/>
</dbReference>
<dbReference type="Proteomes" id="UP000774000">
    <property type="component" value="Unassembled WGS sequence"/>
</dbReference>
<dbReference type="GO" id="GO:0016209">
    <property type="term" value="F:antioxidant activity"/>
    <property type="evidence" value="ECO:0007669"/>
    <property type="project" value="InterPro"/>
</dbReference>
<dbReference type="PANTHER" id="PTHR42852:SF17">
    <property type="entry name" value="THIOREDOXIN-LIKE PROTEIN HI_1115"/>
    <property type="match status" value="1"/>
</dbReference>
<keyword evidence="4" id="KW-1185">Reference proteome</keyword>
<dbReference type="Gene3D" id="3.40.30.10">
    <property type="entry name" value="Glutaredoxin"/>
    <property type="match status" value="1"/>
</dbReference>
<gene>
    <name evidence="3" type="ORF">JOC47_002295</name>
</gene>
<dbReference type="SUPFAM" id="SSF52833">
    <property type="entry name" value="Thioredoxin-like"/>
    <property type="match status" value="1"/>
</dbReference>
<dbReference type="PROSITE" id="PS51352">
    <property type="entry name" value="THIOREDOXIN_2"/>
    <property type="match status" value="1"/>
</dbReference>
<name>A0A938XTA0_9FIRM</name>